<sequence length="135" mass="14869">MPDIPWSTPTPPAPGAEVYVMASRFETETLTGAFRFFLKSPGIIRQIRSAPGAHGVALRARILSRTFLTLSAWEDRDALYRFARSEPHRSSSRAAAAFMRESAFTFWTAPAAALPVTWAEAERRLAEGGGQEARS</sequence>
<evidence type="ECO:0000259" key="1">
    <source>
        <dbReference type="Pfam" id="PF11695"/>
    </source>
</evidence>
<feature type="domain" description="DUF3291" evidence="1">
    <location>
        <begin position="39"/>
        <end position="126"/>
    </location>
</feature>
<dbReference type="AlphaFoldDB" id="A0AB39Y4G7"/>
<accession>A0AB39Y4G7</accession>
<reference evidence="2" key="1">
    <citation type="submission" date="2024-08" db="EMBL/GenBank/DDBJ databases">
        <authorList>
            <person name="Yu S.T."/>
        </authorList>
    </citation>
    <scope>NUCLEOTIDE SEQUENCE</scope>
    <source>
        <strain evidence="2">R33</strain>
    </source>
</reference>
<proteinExistence type="predicted"/>
<protein>
    <submittedName>
        <fullName evidence="2">DUF3291 domain-containing protein</fullName>
    </submittedName>
</protein>
<dbReference type="InterPro" id="IPR021708">
    <property type="entry name" value="DUF3291"/>
</dbReference>
<dbReference type="InterPro" id="IPR011008">
    <property type="entry name" value="Dimeric_a/b-barrel"/>
</dbReference>
<organism evidence="2">
    <name type="scientific">Streptomyces sp. R33</name>
    <dbReference type="NCBI Taxonomy" id="3238629"/>
    <lineage>
        <taxon>Bacteria</taxon>
        <taxon>Bacillati</taxon>
        <taxon>Actinomycetota</taxon>
        <taxon>Actinomycetes</taxon>
        <taxon>Kitasatosporales</taxon>
        <taxon>Streptomycetaceae</taxon>
        <taxon>Streptomyces</taxon>
    </lineage>
</organism>
<gene>
    <name evidence="2" type="ORF">AB5J51_17515</name>
</gene>
<name>A0AB39Y4G7_9ACTN</name>
<dbReference type="EMBL" id="CP165727">
    <property type="protein sequence ID" value="XDV64606.1"/>
    <property type="molecule type" value="Genomic_DNA"/>
</dbReference>
<dbReference type="RefSeq" id="WP_053788696.1">
    <property type="nucleotide sequence ID" value="NZ_CP165727.1"/>
</dbReference>
<dbReference type="SUPFAM" id="SSF54909">
    <property type="entry name" value="Dimeric alpha+beta barrel"/>
    <property type="match status" value="1"/>
</dbReference>
<evidence type="ECO:0000313" key="2">
    <source>
        <dbReference type="EMBL" id="XDV64606.1"/>
    </source>
</evidence>
<dbReference type="Pfam" id="PF11695">
    <property type="entry name" value="DUF3291"/>
    <property type="match status" value="1"/>
</dbReference>